<dbReference type="AlphaFoldDB" id="A0A225UNG1"/>
<evidence type="ECO:0000313" key="2">
    <source>
        <dbReference type="Proteomes" id="UP000198211"/>
    </source>
</evidence>
<keyword evidence="2" id="KW-1185">Reference proteome</keyword>
<comment type="caution">
    <text evidence="1">The sequence shown here is derived from an EMBL/GenBank/DDBJ whole genome shotgun (WGS) entry which is preliminary data.</text>
</comment>
<name>A0A225UNG1_9STRA</name>
<dbReference type="EMBL" id="NBNE01014072">
    <property type="protein sequence ID" value="OWY94632.1"/>
    <property type="molecule type" value="Genomic_DNA"/>
</dbReference>
<gene>
    <name evidence="1" type="ORF">PHMEG_00035585</name>
</gene>
<protein>
    <submittedName>
        <fullName evidence="1">Uncharacterized protein</fullName>
    </submittedName>
</protein>
<proteinExistence type="predicted"/>
<sequence>MMYHSKIRVIRTSIKDTKKKAKQYKRVEGEYQHKKKLLDYIAEGHISTEALLKFYPNFEGKSAGRCNNLSAYVGPTQKTSTVYVKPVEVVILISLSVATVLSQKAEEEIVLWINTLCKDGAPVSRKRLE</sequence>
<accession>A0A225UNG1</accession>
<evidence type="ECO:0000313" key="1">
    <source>
        <dbReference type="EMBL" id="OWY94632.1"/>
    </source>
</evidence>
<dbReference type="Proteomes" id="UP000198211">
    <property type="component" value="Unassembled WGS sequence"/>
</dbReference>
<organism evidence="1 2">
    <name type="scientific">Phytophthora megakarya</name>
    <dbReference type="NCBI Taxonomy" id="4795"/>
    <lineage>
        <taxon>Eukaryota</taxon>
        <taxon>Sar</taxon>
        <taxon>Stramenopiles</taxon>
        <taxon>Oomycota</taxon>
        <taxon>Peronosporomycetes</taxon>
        <taxon>Peronosporales</taxon>
        <taxon>Peronosporaceae</taxon>
        <taxon>Phytophthora</taxon>
    </lineage>
</organism>
<reference evidence="2" key="1">
    <citation type="submission" date="2017-03" db="EMBL/GenBank/DDBJ databases">
        <title>Phytopthora megakarya and P. palmivora, two closely related causual agents of cacao black pod achieved similar genome size and gene model numbers by different mechanisms.</title>
        <authorList>
            <person name="Ali S."/>
            <person name="Shao J."/>
            <person name="Larry D.J."/>
            <person name="Kronmiller B."/>
            <person name="Shen D."/>
            <person name="Strem M.D."/>
            <person name="Melnick R.L."/>
            <person name="Guiltinan M.J."/>
            <person name="Tyler B.M."/>
            <person name="Meinhardt L.W."/>
            <person name="Bailey B.A."/>
        </authorList>
    </citation>
    <scope>NUCLEOTIDE SEQUENCE [LARGE SCALE GENOMIC DNA]</scope>
    <source>
        <strain evidence="2">zdho120</strain>
    </source>
</reference>